<keyword evidence="5" id="KW-1185">Reference proteome</keyword>
<feature type="zinc finger region" description="C3H1-type" evidence="1">
    <location>
        <begin position="415"/>
        <end position="443"/>
    </location>
</feature>
<accession>C9SKN3</accession>
<evidence type="ECO:0000313" key="5">
    <source>
        <dbReference type="Proteomes" id="UP000008698"/>
    </source>
</evidence>
<dbReference type="InterPro" id="IPR057654">
    <property type="entry name" value="Znf-CCCH_tandem"/>
</dbReference>
<keyword evidence="1" id="KW-0479">Metal-binding</keyword>
<dbReference type="Pfam" id="PF25542">
    <property type="entry name" value="zf-CCCH_12"/>
    <property type="match status" value="1"/>
</dbReference>
<dbReference type="STRING" id="526221.C9SKN3"/>
<dbReference type="KEGG" id="val:VDBG_05360"/>
<evidence type="ECO:0000259" key="3">
    <source>
        <dbReference type="PROSITE" id="PS50103"/>
    </source>
</evidence>
<dbReference type="EMBL" id="DS985219">
    <property type="protein sequence ID" value="EEY19251.1"/>
    <property type="molecule type" value="Genomic_DNA"/>
</dbReference>
<proteinExistence type="predicted"/>
<dbReference type="Proteomes" id="UP000008698">
    <property type="component" value="Unassembled WGS sequence"/>
</dbReference>
<evidence type="ECO:0000256" key="2">
    <source>
        <dbReference type="SAM" id="Coils"/>
    </source>
</evidence>
<keyword evidence="1" id="KW-0863">Zinc-finger</keyword>
<dbReference type="OrthoDB" id="3512845at2759"/>
<evidence type="ECO:0000313" key="4">
    <source>
        <dbReference type="EMBL" id="EEY19251.1"/>
    </source>
</evidence>
<dbReference type="PANTHER" id="PTHR37543">
    <property type="entry name" value="CCCH ZINC FINGER DNA BINDING PROTEIN (AFU_ORTHOLOGUE AFUA_5G12760)"/>
    <property type="match status" value="1"/>
</dbReference>
<sequence length="481" mass="53030">MDRLQMGPPPALFTSAQRHNSMPAKMDVHESDLLGFNHRFQSIREQREASEGLIQELLTYCERTQEGLRQENATLRQQLRESQLDLDDARTRRREFQQRLKAADAHVQSMSAEITNANFQDHFIQAGIEGGKKAAYALRRAIVSLCGQFADEVEIVAKVCANLTGLARAMRRDGCIEAEFDLKDFALGFTQAKAHFDFIDVGYGKERADSKIKELTRWHLRNYNCKQILLGVSHDAGYAPFLDEILQDQDSRARVTVIEGSPTARELRDTNVNVIQFEELFRADKLINRSPDSSRNGSFAFGPGQQAKSQTQALATMPMPMPMPVPAVSNAAPAAAPMMAPAAPTLPASWAAVTRSATPPPQITTPLAGKMSAAKARAASSLAKAAAVAWNPGPRGLDAPIAVVPVALDSIKKRKDTDKLCNNHYLRGPCVKGSDCCFEHRYKPTPDEIHAIAHLARLNPCTKGQECDIENCIYGHHEPSH</sequence>
<dbReference type="eggNOG" id="ENOG502S3N6">
    <property type="taxonomic scope" value="Eukaryota"/>
</dbReference>
<organism evidence="5">
    <name type="scientific">Verticillium alfalfae (strain VaMs.102 / ATCC MYA-4576 / FGSC 10136)</name>
    <name type="common">Verticillium wilt of alfalfa</name>
    <name type="synonym">Verticillium albo-atrum</name>
    <dbReference type="NCBI Taxonomy" id="526221"/>
    <lineage>
        <taxon>Eukaryota</taxon>
        <taxon>Fungi</taxon>
        <taxon>Dikarya</taxon>
        <taxon>Ascomycota</taxon>
        <taxon>Pezizomycotina</taxon>
        <taxon>Sordariomycetes</taxon>
        <taxon>Hypocreomycetidae</taxon>
        <taxon>Glomerellales</taxon>
        <taxon>Plectosphaerellaceae</taxon>
        <taxon>Verticillium</taxon>
    </lineage>
</organism>
<gene>
    <name evidence="4" type="ORF">VDBG_05360</name>
</gene>
<feature type="coiled-coil region" evidence="2">
    <location>
        <begin position="65"/>
        <end position="106"/>
    </location>
</feature>
<protein>
    <recommendedName>
        <fullName evidence="3">C3H1-type domain-containing protein</fullName>
    </recommendedName>
</protein>
<dbReference type="OMA" id="HCHQIFL"/>
<dbReference type="GeneID" id="9531227"/>
<dbReference type="AlphaFoldDB" id="C9SKN3"/>
<feature type="domain" description="C3H1-type" evidence="3">
    <location>
        <begin position="415"/>
        <end position="443"/>
    </location>
</feature>
<dbReference type="HOGENOM" id="CLU_031811_0_1_1"/>
<keyword evidence="2" id="KW-0175">Coiled coil</keyword>
<name>C9SKN3_VERA1</name>
<dbReference type="PANTHER" id="PTHR37543:SF1">
    <property type="entry name" value="CCCH ZINC FINGER DNA BINDING PROTEIN (AFU_ORTHOLOGUE AFUA_5G12760)"/>
    <property type="match status" value="1"/>
</dbReference>
<dbReference type="Pfam" id="PF25543">
    <property type="entry name" value="zf-CCCH_tandem"/>
    <property type="match status" value="1"/>
</dbReference>
<dbReference type="RefSeq" id="XP_003004247.1">
    <property type="nucleotide sequence ID" value="XM_003004201.1"/>
</dbReference>
<dbReference type="InterPro" id="IPR057683">
    <property type="entry name" value="DUF7923"/>
</dbReference>
<evidence type="ECO:0000256" key="1">
    <source>
        <dbReference type="PROSITE-ProRule" id="PRU00723"/>
    </source>
</evidence>
<dbReference type="Pfam" id="PF25540">
    <property type="entry name" value="DUF7923"/>
    <property type="match status" value="1"/>
</dbReference>
<reference evidence="5" key="1">
    <citation type="journal article" date="2011" name="PLoS Pathog.">
        <title>Comparative genomics yields insights into niche adaptation of plant vascular wilt pathogens.</title>
        <authorList>
            <person name="Klosterman S.J."/>
            <person name="Subbarao K.V."/>
            <person name="Kang S."/>
            <person name="Veronese P."/>
            <person name="Gold S.E."/>
            <person name="Thomma B.P.H.J."/>
            <person name="Chen Z."/>
            <person name="Henrissat B."/>
            <person name="Lee Y.-H."/>
            <person name="Park J."/>
            <person name="Garcia-Pedrajas M.D."/>
            <person name="Barbara D.J."/>
            <person name="Anchieta A."/>
            <person name="de Jonge R."/>
            <person name="Santhanam P."/>
            <person name="Maruthachalam K."/>
            <person name="Atallah Z."/>
            <person name="Amyotte S.G."/>
            <person name="Paz Z."/>
            <person name="Inderbitzin P."/>
            <person name="Hayes R.J."/>
            <person name="Heiman D.I."/>
            <person name="Young S."/>
            <person name="Zeng Q."/>
            <person name="Engels R."/>
            <person name="Galagan J."/>
            <person name="Cuomo C.A."/>
            <person name="Dobinson K.F."/>
            <person name="Ma L.-J."/>
        </authorList>
    </citation>
    <scope>NUCLEOTIDE SEQUENCE [LARGE SCALE GENOMIC DNA]</scope>
    <source>
        <strain evidence="5">VaMs.102 / ATCC MYA-4576 / FGSC 10136</strain>
    </source>
</reference>
<dbReference type="InterPro" id="IPR000571">
    <property type="entry name" value="Znf_CCCH"/>
</dbReference>
<keyword evidence="1" id="KW-0862">Zinc</keyword>
<dbReference type="PROSITE" id="PS50103">
    <property type="entry name" value="ZF_C3H1"/>
    <property type="match status" value="1"/>
</dbReference>
<dbReference type="GO" id="GO:0008270">
    <property type="term" value="F:zinc ion binding"/>
    <property type="evidence" value="ECO:0007669"/>
    <property type="project" value="UniProtKB-KW"/>
</dbReference>
<dbReference type="Gene3D" id="4.10.1000.10">
    <property type="entry name" value="Zinc finger, CCCH-type"/>
    <property type="match status" value="1"/>
</dbReference>